<reference evidence="3 4" key="1">
    <citation type="submission" date="2014-02" db="EMBL/GenBank/DDBJ databases">
        <title>Single nucleus genome sequencing reveals high similarity among nuclei of an endomycorrhizal fungus.</title>
        <authorList>
            <person name="Lin K."/>
            <person name="Geurts R."/>
            <person name="Zhang Z."/>
            <person name="Limpens E."/>
            <person name="Saunders D.G."/>
            <person name="Mu D."/>
            <person name="Pang E."/>
            <person name="Cao H."/>
            <person name="Cha H."/>
            <person name="Lin T."/>
            <person name="Zhou Q."/>
            <person name="Shang Y."/>
            <person name="Li Y."/>
            <person name="Ivanov S."/>
            <person name="Sharma T."/>
            <person name="Velzen R.V."/>
            <person name="Ruijter N.D."/>
            <person name="Aanen D.K."/>
            <person name="Win J."/>
            <person name="Kamoun S."/>
            <person name="Bisseling T."/>
            <person name="Huang S."/>
        </authorList>
    </citation>
    <scope>NUCLEOTIDE SEQUENCE [LARGE SCALE GENOMIC DNA]</scope>
    <source>
        <strain evidence="4">DAOM197198w</strain>
    </source>
</reference>
<dbReference type="SUPFAM" id="SSF54695">
    <property type="entry name" value="POZ domain"/>
    <property type="match status" value="1"/>
</dbReference>
<evidence type="ECO:0000313" key="4">
    <source>
        <dbReference type="Proteomes" id="UP000022910"/>
    </source>
</evidence>
<gene>
    <name evidence="3" type="ORF">RirG_043060</name>
</gene>
<dbReference type="CDD" id="cd18186">
    <property type="entry name" value="BTB_POZ_ZBTB_KLHL-like"/>
    <property type="match status" value="1"/>
</dbReference>
<feature type="compositionally biased region" description="Basic and acidic residues" evidence="1">
    <location>
        <begin position="311"/>
        <end position="326"/>
    </location>
</feature>
<name>A0A015K6U8_RHIIW</name>
<accession>A0A015K6U8</accession>
<dbReference type="SMART" id="SM00225">
    <property type="entry name" value="BTB"/>
    <property type="match status" value="1"/>
</dbReference>
<dbReference type="PROSITE" id="PS50097">
    <property type="entry name" value="BTB"/>
    <property type="match status" value="1"/>
</dbReference>
<dbReference type="AlphaFoldDB" id="A0A015K6U8"/>
<dbReference type="PANTHER" id="PTHR45774">
    <property type="entry name" value="BTB/POZ DOMAIN-CONTAINING"/>
    <property type="match status" value="1"/>
</dbReference>
<dbReference type="HOGENOM" id="CLU_021542_2_1_1"/>
<feature type="region of interest" description="Disordered" evidence="1">
    <location>
        <begin position="311"/>
        <end position="342"/>
    </location>
</feature>
<evidence type="ECO:0000313" key="3">
    <source>
        <dbReference type="EMBL" id="EXX75295.1"/>
    </source>
</evidence>
<dbReference type="OrthoDB" id="2372300at2759"/>
<dbReference type="EMBL" id="JEMT01012468">
    <property type="protein sequence ID" value="EXX75295.1"/>
    <property type="molecule type" value="Genomic_DNA"/>
</dbReference>
<dbReference type="Pfam" id="PF00651">
    <property type="entry name" value="BTB"/>
    <property type="match status" value="1"/>
</dbReference>
<evidence type="ECO:0000256" key="1">
    <source>
        <dbReference type="SAM" id="MobiDB-lite"/>
    </source>
</evidence>
<dbReference type="PANTHER" id="PTHR45774:SF3">
    <property type="entry name" value="BTB (POZ) DOMAIN-CONTAINING 2B-RELATED"/>
    <property type="match status" value="1"/>
</dbReference>
<dbReference type="Proteomes" id="UP000022910">
    <property type="component" value="Unassembled WGS sequence"/>
</dbReference>
<protein>
    <recommendedName>
        <fullName evidence="2">BTB domain-containing protein</fullName>
    </recommendedName>
</protein>
<dbReference type="InterPro" id="IPR000210">
    <property type="entry name" value="BTB/POZ_dom"/>
</dbReference>
<dbReference type="InterPro" id="IPR011333">
    <property type="entry name" value="SKP1/BTB/POZ_sf"/>
</dbReference>
<organism evidence="3 4">
    <name type="scientific">Rhizophagus irregularis (strain DAOM 197198w)</name>
    <name type="common">Glomus intraradices</name>
    <dbReference type="NCBI Taxonomy" id="1432141"/>
    <lineage>
        <taxon>Eukaryota</taxon>
        <taxon>Fungi</taxon>
        <taxon>Fungi incertae sedis</taxon>
        <taxon>Mucoromycota</taxon>
        <taxon>Glomeromycotina</taxon>
        <taxon>Glomeromycetes</taxon>
        <taxon>Glomerales</taxon>
        <taxon>Glomeraceae</taxon>
        <taxon>Rhizophagus</taxon>
    </lineage>
</organism>
<feature type="domain" description="BTB" evidence="2">
    <location>
        <begin position="24"/>
        <end position="97"/>
    </location>
</feature>
<sequence>MADNKFLPILSQNLLEILNDEEYYDVTIEVGNDPYIKIFRAHIVILNYRSPHLRRILSTNEKKNDGTLAHIKLPNVSPEIFQIILRYIYGGKISLEECDPSDIIKILNAANELSLQELVTYSQSFLIENKVNWIEENFNFVYQTSFENNSFLELQKYCTNLVSEEPDKVFKSSSFSSIPEKLLISLIQNDHLLMDEIQIWDHVIEWGVAQNPELSSNFTNYSKDDFKTLKNTLQHCIPFVRFYNLTSKEFIDKVLPCRKLLPKELYEDLLKTFLSLSDPNSKPENKSKPRTAKSEPQPVLMNMINIFGSRSHENQQESIESREPIRFPRNGRTPRYSKYDRM</sequence>
<dbReference type="Gene3D" id="3.30.710.10">
    <property type="entry name" value="Potassium Channel Kv1.1, Chain A"/>
    <property type="match status" value="1"/>
</dbReference>
<dbReference type="InterPro" id="IPR011705">
    <property type="entry name" value="BACK"/>
</dbReference>
<keyword evidence="4" id="KW-1185">Reference proteome</keyword>
<dbReference type="Pfam" id="PF07707">
    <property type="entry name" value="BACK"/>
    <property type="match status" value="1"/>
</dbReference>
<comment type="caution">
    <text evidence="3">The sequence shown here is derived from an EMBL/GenBank/DDBJ whole genome shotgun (WGS) entry which is preliminary data.</text>
</comment>
<proteinExistence type="predicted"/>
<dbReference type="Gene3D" id="1.25.40.420">
    <property type="match status" value="1"/>
</dbReference>
<evidence type="ECO:0000259" key="2">
    <source>
        <dbReference type="PROSITE" id="PS50097"/>
    </source>
</evidence>